<organism evidence="2 3">
    <name type="scientific">Folsomia candida</name>
    <name type="common">Springtail</name>
    <dbReference type="NCBI Taxonomy" id="158441"/>
    <lineage>
        <taxon>Eukaryota</taxon>
        <taxon>Metazoa</taxon>
        <taxon>Ecdysozoa</taxon>
        <taxon>Arthropoda</taxon>
        <taxon>Hexapoda</taxon>
        <taxon>Collembola</taxon>
        <taxon>Entomobryomorpha</taxon>
        <taxon>Isotomoidea</taxon>
        <taxon>Isotomidae</taxon>
        <taxon>Proisotominae</taxon>
        <taxon>Folsomia</taxon>
    </lineage>
</organism>
<dbReference type="Gene3D" id="3.30.559.10">
    <property type="entry name" value="Chloramphenicol acetyltransferase-like domain"/>
    <property type="match status" value="1"/>
</dbReference>
<proteinExistence type="predicted"/>
<dbReference type="InterPro" id="IPR023213">
    <property type="entry name" value="CAT-like_dom_sf"/>
</dbReference>
<gene>
    <name evidence="2" type="ORF">Fcan01_00148</name>
</gene>
<dbReference type="Pfam" id="PF06974">
    <property type="entry name" value="WS_DGAT_C"/>
    <property type="match status" value="1"/>
</dbReference>
<keyword evidence="3" id="KW-1185">Reference proteome</keyword>
<keyword evidence="2" id="KW-0808">Transferase</keyword>
<dbReference type="InterPro" id="IPR045034">
    <property type="entry name" value="O-acyltransferase_WSD1-like"/>
</dbReference>
<comment type="caution">
    <text evidence="2">The sequence shown here is derived from an EMBL/GenBank/DDBJ whole genome shotgun (WGS) entry which is preliminary data.</text>
</comment>
<dbReference type="InterPro" id="IPR009721">
    <property type="entry name" value="O-acyltransferase_WSD1_C"/>
</dbReference>
<sequence length="509" mass="57120">MDYEILSLVLGGIALIIACLKCFCCIRNCNRKEDDLNPSDNVYLVNFSPETYVHPNPDSGLINDHDHKFLFENLFLRDDTIREDDIVLMLALSVMMDDTVVETIDPECFLGFCGDHPELTCTLHSWMSTLFWKKSSTFQLSQHVITNGESDPEKVQQYLDSLPEKPFAKGAPLWECISLPNYSSSKYHTKSAVVWRFHHTLGDGLAVFSLLNDFFDNNDSGKEIKYRENFKNLKPSKWTWNIWTFFQLIFVTPMESVFRLLKGFDSNPLTIRGHERNGEMVRCQNLVAMNIANLKRISRNAGSNITSVLSAGVAGAVGRIIEKRGGNLSQDATSLYILPSLSSHPGTMMNNILVVPLRMPLSEENMEKRLAQISEQFRHVFNSPILVGAAAFYRGAGLISGTLQKNVLFSNYGTVFHSNVATFKENRFELFGNPVEKIAPIVGLCQKSCSLSIATISYCGKMGIAITADKALFGGKDELDRVINDIISEISEIGYVCNLKREEVEMSLV</sequence>
<name>A0A226F663_FOLCA</name>
<accession>A0A226F663</accession>
<dbReference type="AlphaFoldDB" id="A0A226F663"/>
<dbReference type="EMBL" id="LNIX01000001">
    <property type="protein sequence ID" value="OXA64997.1"/>
    <property type="molecule type" value="Genomic_DNA"/>
</dbReference>
<dbReference type="OrthoDB" id="619536at2759"/>
<evidence type="ECO:0000313" key="2">
    <source>
        <dbReference type="EMBL" id="OXA64997.1"/>
    </source>
</evidence>
<dbReference type="Proteomes" id="UP000198287">
    <property type="component" value="Unassembled WGS sequence"/>
</dbReference>
<dbReference type="GO" id="GO:0008374">
    <property type="term" value="F:O-acyltransferase activity"/>
    <property type="evidence" value="ECO:0007669"/>
    <property type="project" value="InterPro"/>
</dbReference>
<keyword evidence="2" id="KW-0012">Acyltransferase</keyword>
<dbReference type="PANTHER" id="PTHR31650">
    <property type="entry name" value="O-ACYLTRANSFERASE (WSD1-LIKE) FAMILY PROTEIN"/>
    <property type="match status" value="1"/>
</dbReference>
<dbReference type="PANTHER" id="PTHR31650:SF1">
    <property type="entry name" value="WAX ESTER SYNTHASE_DIACYLGLYCEROL ACYLTRANSFERASE 4-RELATED"/>
    <property type="match status" value="1"/>
</dbReference>
<feature type="domain" description="O-acyltransferase WSD1 C-terminal" evidence="1">
    <location>
        <begin position="350"/>
        <end position="479"/>
    </location>
</feature>
<dbReference type="GO" id="GO:0005886">
    <property type="term" value="C:plasma membrane"/>
    <property type="evidence" value="ECO:0007669"/>
    <property type="project" value="TreeGrafter"/>
</dbReference>
<protein>
    <submittedName>
        <fullName evidence="2">Putative diacylglycerol O-acyltransferase tgs1</fullName>
    </submittedName>
</protein>
<reference evidence="2 3" key="1">
    <citation type="submission" date="2015-12" db="EMBL/GenBank/DDBJ databases">
        <title>The genome of Folsomia candida.</title>
        <authorList>
            <person name="Faddeeva A."/>
            <person name="Derks M.F."/>
            <person name="Anvar Y."/>
            <person name="Smit S."/>
            <person name="Van Straalen N."/>
            <person name="Roelofs D."/>
        </authorList>
    </citation>
    <scope>NUCLEOTIDE SEQUENCE [LARGE SCALE GENOMIC DNA]</scope>
    <source>
        <strain evidence="2 3">VU population</strain>
        <tissue evidence="2">Whole body</tissue>
    </source>
</reference>
<evidence type="ECO:0000259" key="1">
    <source>
        <dbReference type="Pfam" id="PF06974"/>
    </source>
</evidence>
<evidence type="ECO:0000313" key="3">
    <source>
        <dbReference type="Proteomes" id="UP000198287"/>
    </source>
</evidence>
<dbReference type="GO" id="GO:0019432">
    <property type="term" value="P:triglyceride biosynthetic process"/>
    <property type="evidence" value="ECO:0007669"/>
    <property type="project" value="TreeGrafter"/>
</dbReference>